<evidence type="ECO:0000256" key="3">
    <source>
        <dbReference type="ARBA" id="ARBA00022679"/>
    </source>
</evidence>
<dbReference type="EMBL" id="JAGHKP010000001">
    <property type="protein sequence ID" value="MBO9150792.1"/>
    <property type="molecule type" value="Genomic_DNA"/>
</dbReference>
<keyword evidence="2 5" id="KW-0489">Methyltransferase</keyword>
<name>A0ABS3Y7Z5_9BACT</name>
<gene>
    <name evidence="5" type="ORF">J7I43_01120</name>
</gene>
<organism evidence="5 6">
    <name type="scientific">Chitinophaga chungangae</name>
    <dbReference type="NCBI Taxonomy" id="2821488"/>
    <lineage>
        <taxon>Bacteria</taxon>
        <taxon>Pseudomonadati</taxon>
        <taxon>Bacteroidota</taxon>
        <taxon>Chitinophagia</taxon>
        <taxon>Chitinophagales</taxon>
        <taxon>Chitinophagaceae</taxon>
        <taxon>Chitinophaga</taxon>
    </lineage>
</organism>
<sequence>MTTDRKQHWENVYSSKQPHEVSWTQAVPVISLDFIRSFNLPENARIIDIGGGDSKLADFLLDEGYENISVLDISEAALRRAQERLGKRASAVKWIVADVTEFVPEETYDVWHDRAAFHFLTTPEQIARYLDTARAP</sequence>
<evidence type="ECO:0000256" key="1">
    <source>
        <dbReference type="ARBA" id="ARBA00008361"/>
    </source>
</evidence>
<dbReference type="GO" id="GO:0032259">
    <property type="term" value="P:methylation"/>
    <property type="evidence" value="ECO:0007669"/>
    <property type="project" value="UniProtKB-KW"/>
</dbReference>
<accession>A0ABS3Y7Z5</accession>
<dbReference type="PANTHER" id="PTHR12176">
    <property type="entry name" value="SAM-DEPENDENT METHYLTRANSFERASE SUPERFAMILY PROTEIN"/>
    <property type="match status" value="1"/>
</dbReference>
<dbReference type="Pfam" id="PF13649">
    <property type="entry name" value="Methyltransf_25"/>
    <property type="match status" value="1"/>
</dbReference>
<evidence type="ECO:0000256" key="2">
    <source>
        <dbReference type="ARBA" id="ARBA00022603"/>
    </source>
</evidence>
<proteinExistence type="inferred from homology"/>
<keyword evidence="3" id="KW-0808">Transferase</keyword>
<keyword evidence="6" id="KW-1185">Reference proteome</keyword>
<dbReference type="Proteomes" id="UP000679126">
    <property type="component" value="Unassembled WGS sequence"/>
</dbReference>
<reference evidence="6" key="1">
    <citation type="submission" date="2021-03" db="EMBL/GenBank/DDBJ databases">
        <title>Assistant Professor.</title>
        <authorList>
            <person name="Huq M.A."/>
        </authorList>
    </citation>
    <scope>NUCLEOTIDE SEQUENCE [LARGE SCALE GENOMIC DNA]</scope>
    <source>
        <strain evidence="6">MAH-28</strain>
    </source>
</reference>
<evidence type="ECO:0000313" key="6">
    <source>
        <dbReference type="Proteomes" id="UP000679126"/>
    </source>
</evidence>
<comment type="caution">
    <text evidence="5">The sequence shown here is derived from an EMBL/GenBank/DDBJ whole genome shotgun (WGS) entry which is preliminary data.</text>
</comment>
<comment type="similarity">
    <text evidence="1">Belongs to the methyltransferase superfamily.</text>
</comment>
<dbReference type="RefSeq" id="WP_209142387.1">
    <property type="nucleotide sequence ID" value="NZ_JAGHKP010000001.1"/>
</dbReference>
<evidence type="ECO:0000313" key="5">
    <source>
        <dbReference type="EMBL" id="MBO9150792.1"/>
    </source>
</evidence>
<dbReference type="InterPro" id="IPR051419">
    <property type="entry name" value="Lys/N-term_MeTrsfase_sf"/>
</dbReference>
<dbReference type="InterPro" id="IPR041698">
    <property type="entry name" value="Methyltransf_25"/>
</dbReference>
<protein>
    <submittedName>
        <fullName evidence="5">Class I SAM-dependent methyltransferase</fullName>
    </submittedName>
</protein>
<dbReference type="GO" id="GO:0008168">
    <property type="term" value="F:methyltransferase activity"/>
    <property type="evidence" value="ECO:0007669"/>
    <property type="project" value="UniProtKB-KW"/>
</dbReference>
<feature type="domain" description="Methyltransferase" evidence="4">
    <location>
        <begin position="46"/>
        <end position="130"/>
    </location>
</feature>
<dbReference type="SUPFAM" id="SSF53335">
    <property type="entry name" value="S-adenosyl-L-methionine-dependent methyltransferases"/>
    <property type="match status" value="1"/>
</dbReference>
<dbReference type="CDD" id="cd02440">
    <property type="entry name" value="AdoMet_MTases"/>
    <property type="match status" value="1"/>
</dbReference>
<dbReference type="InterPro" id="IPR029063">
    <property type="entry name" value="SAM-dependent_MTases_sf"/>
</dbReference>
<dbReference type="Gene3D" id="3.40.50.150">
    <property type="entry name" value="Vaccinia Virus protein VP39"/>
    <property type="match status" value="1"/>
</dbReference>
<evidence type="ECO:0000259" key="4">
    <source>
        <dbReference type="Pfam" id="PF13649"/>
    </source>
</evidence>